<dbReference type="EMBL" id="JBHSLV010000002">
    <property type="protein sequence ID" value="MFC5391217.1"/>
    <property type="molecule type" value="Genomic_DNA"/>
</dbReference>
<dbReference type="Proteomes" id="UP001596104">
    <property type="component" value="Unassembled WGS sequence"/>
</dbReference>
<name>A0ABW0H4D7_9HYPH</name>
<evidence type="ECO:0000313" key="3">
    <source>
        <dbReference type="Proteomes" id="UP001596104"/>
    </source>
</evidence>
<sequence>MNALLLPRRRSTALFEDRKNGVIEPIVFLGGAVLDGRNRYMAARELGIEYPRCDYIGDDPLGFVISRNLARRHLSESQRAAVAAEIANLGHGGDRSDQGANLPLAPDLAAPPPVSVAKAAESLSR</sequence>
<protein>
    <recommendedName>
        <fullName evidence="4">ParB-like nuclease family protein</fullName>
    </recommendedName>
</protein>
<proteinExistence type="predicted"/>
<gene>
    <name evidence="2" type="ORF">ACFPPC_01010</name>
</gene>
<dbReference type="RefSeq" id="WP_377005983.1">
    <property type="nucleotide sequence ID" value="NZ_JBHSLV010000002.1"/>
</dbReference>
<evidence type="ECO:0008006" key="4">
    <source>
        <dbReference type="Google" id="ProtNLM"/>
    </source>
</evidence>
<evidence type="ECO:0000256" key="1">
    <source>
        <dbReference type="SAM" id="MobiDB-lite"/>
    </source>
</evidence>
<comment type="caution">
    <text evidence="2">The sequence shown here is derived from an EMBL/GenBank/DDBJ whole genome shotgun (WGS) entry which is preliminary data.</text>
</comment>
<accession>A0ABW0H4D7</accession>
<organism evidence="2 3">
    <name type="scientific">Bosea vestrisii</name>
    <dbReference type="NCBI Taxonomy" id="151416"/>
    <lineage>
        <taxon>Bacteria</taxon>
        <taxon>Pseudomonadati</taxon>
        <taxon>Pseudomonadota</taxon>
        <taxon>Alphaproteobacteria</taxon>
        <taxon>Hyphomicrobiales</taxon>
        <taxon>Boseaceae</taxon>
        <taxon>Bosea</taxon>
    </lineage>
</organism>
<evidence type="ECO:0000313" key="2">
    <source>
        <dbReference type="EMBL" id="MFC5391217.1"/>
    </source>
</evidence>
<feature type="region of interest" description="Disordered" evidence="1">
    <location>
        <begin position="92"/>
        <end position="111"/>
    </location>
</feature>
<reference evidence="3" key="1">
    <citation type="journal article" date="2019" name="Int. J. Syst. Evol. Microbiol.">
        <title>The Global Catalogue of Microorganisms (GCM) 10K type strain sequencing project: providing services to taxonomists for standard genome sequencing and annotation.</title>
        <authorList>
            <consortium name="The Broad Institute Genomics Platform"/>
            <consortium name="The Broad Institute Genome Sequencing Center for Infectious Disease"/>
            <person name="Wu L."/>
            <person name="Ma J."/>
        </authorList>
    </citation>
    <scope>NUCLEOTIDE SEQUENCE [LARGE SCALE GENOMIC DNA]</scope>
    <source>
        <strain evidence="3">CGMCC 1.16326</strain>
    </source>
</reference>
<keyword evidence="3" id="KW-1185">Reference proteome</keyword>